<accession>A0A1L0AHW6</accession>
<gene>
    <name evidence="4" type="ORF">NVI5450_4293</name>
</gene>
<dbReference type="CDD" id="cd00796">
    <property type="entry name" value="INT_Rci_Hp1_C"/>
    <property type="match status" value="1"/>
</dbReference>
<organism evidence="4 5">
    <name type="scientific">Moritella viscosa</name>
    <dbReference type="NCBI Taxonomy" id="80854"/>
    <lineage>
        <taxon>Bacteria</taxon>
        <taxon>Pseudomonadati</taxon>
        <taxon>Pseudomonadota</taxon>
        <taxon>Gammaproteobacteria</taxon>
        <taxon>Alteromonadales</taxon>
        <taxon>Moritellaceae</taxon>
        <taxon>Moritella</taxon>
    </lineage>
</organism>
<dbReference type="Proteomes" id="UP000183794">
    <property type="component" value="Unassembled WGS sequence"/>
</dbReference>
<dbReference type="PANTHER" id="PTHR30349:SF93">
    <property type="entry name" value="FELS-2 PROPHAGE PROTEIN"/>
    <property type="match status" value="1"/>
</dbReference>
<dbReference type="Gene3D" id="1.10.443.10">
    <property type="entry name" value="Intergrase catalytic core"/>
    <property type="match status" value="1"/>
</dbReference>
<dbReference type="Pfam" id="PF00589">
    <property type="entry name" value="Phage_integrase"/>
    <property type="match status" value="2"/>
</dbReference>
<proteinExistence type="predicted"/>
<dbReference type="InterPro" id="IPR011010">
    <property type="entry name" value="DNA_brk_join_enz"/>
</dbReference>
<evidence type="ECO:0000313" key="4">
    <source>
        <dbReference type="EMBL" id="SGZ16335.1"/>
    </source>
</evidence>
<dbReference type="InterPro" id="IPR057084">
    <property type="entry name" value="Int_N"/>
</dbReference>
<dbReference type="AlphaFoldDB" id="A0A1L0AHW6"/>
<reference evidence="4 5" key="1">
    <citation type="submission" date="2016-11" db="EMBL/GenBank/DDBJ databases">
        <authorList>
            <person name="Jaros S."/>
            <person name="Januszkiewicz K."/>
            <person name="Wedrychowicz H."/>
        </authorList>
    </citation>
    <scope>NUCLEOTIDE SEQUENCE [LARGE SCALE GENOMIC DNA]</scope>
    <source>
        <strain evidence="4">NVI 5450</strain>
    </source>
</reference>
<dbReference type="PANTHER" id="PTHR30349">
    <property type="entry name" value="PHAGE INTEGRASE-RELATED"/>
    <property type="match status" value="1"/>
</dbReference>
<keyword evidence="2" id="KW-0233">DNA recombination</keyword>
<sequence length="342" mass="38879">MSIRNLKDGHKKPWLCECYPQGSKGKRIRKRFATKGEATAFERYTMNEIDDKPWLGGKEDNRRLSVLLELWWKLHAKNLKSGANAFRRLQIICEQLNDPVASKLTARDFAHYRANRVTMGVHNGLTGAELAISSHNYDLLWMKAVFNELARLNEWNQPNPLADMKMLKTAERELSYLTQEQITQLLADVQSSPIAIQMTQIIKICLATGARITEAIDLKGAQVTKHKITFINTKGKRNRTVPISEDLYNEIYQDTAGRLFTCGYGVLYKWLSQCISGLPKGQATHILRHTFASYFMMNGGNILVLQKILGHVDIKQTMAYSHFAPSHLQDAVLFNPLACRGK</sequence>
<dbReference type="PROSITE" id="PS51898">
    <property type="entry name" value="TYR_RECOMBINASE"/>
    <property type="match status" value="1"/>
</dbReference>
<dbReference type="GO" id="GO:0003677">
    <property type="term" value="F:DNA binding"/>
    <property type="evidence" value="ECO:0007669"/>
    <property type="project" value="InterPro"/>
</dbReference>
<evidence type="ECO:0000313" key="5">
    <source>
        <dbReference type="Proteomes" id="UP000183794"/>
    </source>
</evidence>
<dbReference type="RefSeq" id="WP_075498069.1">
    <property type="nucleotide sequence ID" value="NZ_CAWRBC010000125.1"/>
</dbReference>
<dbReference type="Pfam" id="PF24624">
    <property type="entry name" value="Int_N"/>
    <property type="match status" value="1"/>
</dbReference>
<dbReference type="GO" id="GO:0015074">
    <property type="term" value="P:DNA integration"/>
    <property type="evidence" value="ECO:0007669"/>
    <property type="project" value="UniProtKB-KW"/>
</dbReference>
<dbReference type="InterPro" id="IPR002104">
    <property type="entry name" value="Integrase_catalytic"/>
</dbReference>
<evidence type="ECO:0000256" key="2">
    <source>
        <dbReference type="ARBA" id="ARBA00023172"/>
    </source>
</evidence>
<dbReference type="EMBL" id="FPLD01000129">
    <property type="protein sequence ID" value="SGZ16335.1"/>
    <property type="molecule type" value="Genomic_DNA"/>
</dbReference>
<evidence type="ECO:0000259" key="3">
    <source>
        <dbReference type="PROSITE" id="PS51898"/>
    </source>
</evidence>
<protein>
    <submittedName>
        <fullName evidence="4">Integrase</fullName>
    </submittedName>
</protein>
<dbReference type="InterPro" id="IPR013762">
    <property type="entry name" value="Integrase-like_cat_sf"/>
</dbReference>
<dbReference type="SUPFAM" id="SSF56349">
    <property type="entry name" value="DNA breaking-rejoining enzymes"/>
    <property type="match status" value="1"/>
</dbReference>
<evidence type="ECO:0000256" key="1">
    <source>
        <dbReference type="ARBA" id="ARBA00022908"/>
    </source>
</evidence>
<dbReference type="GO" id="GO:0006310">
    <property type="term" value="P:DNA recombination"/>
    <property type="evidence" value="ECO:0007669"/>
    <property type="project" value="UniProtKB-KW"/>
</dbReference>
<feature type="domain" description="Tyr recombinase" evidence="3">
    <location>
        <begin position="172"/>
        <end position="333"/>
    </location>
</feature>
<dbReference type="OrthoDB" id="9795573at2"/>
<name>A0A1L0AHW6_9GAMM</name>
<keyword evidence="1" id="KW-0229">DNA integration</keyword>
<dbReference type="InterPro" id="IPR050090">
    <property type="entry name" value="Tyrosine_recombinase_XerCD"/>
</dbReference>